<name>A0A327SF63_9FLAO</name>
<keyword evidence="1" id="KW-1133">Transmembrane helix</keyword>
<reference evidence="2 3" key="1">
    <citation type="submission" date="2018-06" db="EMBL/GenBank/DDBJ databases">
        <title>Genomic Encyclopedia of Archaeal and Bacterial Type Strains, Phase II (KMG-II): from individual species to whole genera.</title>
        <authorList>
            <person name="Goeker M."/>
        </authorList>
    </citation>
    <scope>NUCLEOTIDE SEQUENCE [LARGE SCALE GENOMIC DNA]</scope>
    <source>
        <strain evidence="2 3">DSM 12408</strain>
    </source>
</reference>
<dbReference type="InterPro" id="IPR032820">
    <property type="entry name" value="ATPase_put"/>
</dbReference>
<feature type="transmembrane region" description="Helical" evidence="1">
    <location>
        <begin position="52"/>
        <end position="70"/>
    </location>
</feature>
<organism evidence="2 3">
    <name type="scientific">Gelidibacter algens</name>
    <dbReference type="NCBI Taxonomy" id="49280"/>
    <lineage>
        <taxon>Bacteria</taxon>
        <taxon>Pseudomonadati</taxon>
        <taxon>Bacteroidota</taxon>
        <taxon>Flavobacteriia</taxon>
        <taxon>Flavobacteriales</taxon>
        <taxon>Flavobacteriaceae</taxon>
        <taxon>Gelidibacter</taxon>
    </lineage>
</organism>
<dbReference type="RefSeq" id="WP_111625875.1">
    <property type="nucleotide sequence ID" value="NZ_QLLQ01000006.1"/>
</dbReference>
<dbReference type="Proteomes" id="UP000248987">
    <property type="component" value="Unassembled WGS sequence"/>
</dbReference>
<dbReference type="AlphaFoldDB" id="A0A327SF63"/>
<evidence type="ECO:0000313" key="3">
    <source>
        <dbReference type="Proteomes" id="UP000248987"/>
    </source>
</evidence>
<dbReference type="EMBL" id="QLLQ01000006">
    <property type="protein sequence ID" value="RAJ24387.1"/>
    <property type="molecule type" value="Genomic_DNA"/>
</dbReference>
<sequence>MNQPQKNKPNKRLNPYIKFTSVAIQMGVTIFLGNILGAWLDKKFSTTYLENLITLLAVFLAMYFVISQVIKTSKEDE</sequence>
<evidence type="ECO:0000256" key="1">
    <source>
        <dbReference type="SAM" id="Phobius"/>
    </source>
</evidence>
<gene>
    <name evidence="2" type="ORF">LX77_01939</name>
</gene>
<keyword evidence="3" id="KW-1185">Reference proteome</keyword>
<protein>
    <submittedName>
        <fullName evidence="2">Putative F0F1-ATPase subunit (Ca2+/Mg2+ transporter)</fullName>
    </submittedName>
</protein>
<feature type="transmembrane region" description="Helical" evidence="1">
    <location>
        <begin position="21"/>
        <end position="40"/>
    </location>
</feature>
<dbReference type="Pfam" id="PF09527">
    <property type="entry name" value="ATPase_gene1"/>
    <property type="match status" value="1"/>
</dbReference>
<accession>A0A327SF63</accession>
<comment type="caution">
    <text evidence="2">The sequence shown here is derived from an EMBL/GenBank/DDBJ whole genome shotgun (WGS) entry which is preliminary data.</text>
</comment>
<proteinExistence type="predicted"/>
<evidence type="ECO:0000313" key="2">
    <source>
        <dbReference type="EMBL" id="RAJ24387.1"/>
    </source>
</evidence>
<keyword evidence="1" id="KW-0812">Transmembrane</keyword>
<keyword evidence="1" id="KW-0472">Membrane</keyword>